<dbReference type="Proteomes" id="UP000184420">
    <property type="component" value="Unassembled WGS sequence"/>
</dbReference>
<dbReference type="EMBL" id="FRBL01000001">
    <property type="protein sequence ID" value="SHK89867.1"/>
    <property type="molecule type" value="Genomic_DNA"/>
</dbReference>
<dbReference type="Pfam" id="PF10009">
    <property type="entry name" value="DUF2252"/>
    <property type="match status" value="1"/>
</dbReference>
<reference evidence="1 2" key="1">
    <citation type="submission" date="2016-11" db="EMBL/GenBank/DDBJ databases">
        <authorList>
            <person name="Jaros S."/>
            <person name="Januszkiewicz K."/>
            <person name="Wedrychowicz H."/>
        </authorList>
    </citation>
    <scope>NUCLEOTIDE SEQUENCE [LARGE SCALE GENOMIC DNA]</scope>
    <source>
        <strain evidence="1 2">DSM 27406</strain>
    </source>
</reference>
<dbReference type="OrthoDB" id="1491115at2"/>
<protein>
    <submittedName>
        <fullName evidence="1">Uncharacterized conserved protein, DUF2252 family</fullName>
    </submittedName>
</protein>
<dbReference type="STRING" id="1419482.SAMN05444266_101521"/>
<dbReference type="PANTHER" id="PTHR39441:SF1">
    <property type="entry name" value="DUF2252 DOMAIN-CONTAINING PROTEIN"/>
    <property type="match status" value="1"/>
</dbReference>
<evidence type="ECO:0000313" key="1">
    <source>
        <dbReference type="EMBL" id="SHK89867.1"/>
    </source>
</evidence>
<dbReference type="PANTHER" id="PTHR39441">
    <property type="entry name" value="DUF2252 DOMAIN-CONTAINING PROTEIN"/>
    <property type="match status" value="1"/>
</dbReference>
<dbReference type="AlphaFoldDB" id="A0A1M6W848"/>
<proteinExistence type="predicted"/>
<keyword evidence="2" id="KW-1185">Reference proteome</keyword>
<dbReference type="InterPro" id="IPR018721">
    <property type="entry name" value="DUF2252"/>
</dbReference>
<sequence length="400" mass="45306">MQQISDRIIHFNEGRIPALLSMKYAAMRRNPLRFFRGSCHLFYEDLPAGNELLKSPRSWICGDLHLENFGSYKADNHIPYFDINDFDEAVLAPCLLDPARLLCSIFLTSDVLDVNAKEAKKLAGIFIKSYADTLTAGYIRSLEKQAATGTIRLFLDTVRNRKLKPFLAKRMYIKEDKPRLLIDDLKTIKTPKEERDLVKAAVNSWAAKRPALKGYNVVDAAYRIAGTGSLGIERYVLLVTYDKAPGEYHLLDLKRANPSCILKYHHFPQPVWTDEAHRITEVQKRVQAAYPALLHAVNVAGEQFVLKQLQPSSDKLNFELFAGNIPQLEEILTTMGQILGWDCLRSGGRQGSAIADELIDFGGSVDNWKDRLYEYAASYAEQVQDDFKEYAAAYDDGVFK</sequence>
<name>A0A1M6W848_9BACT</name>
<dbReference type="RefSeq" id="WP_073077717.1">
    <property type="nucleotide sequence ID" value="NZ_FRBL01000001.1"/>
</dbReference>
<evidence type="ECO:0000313" key="2">
    <source>
        <dbReference type="Proteomes" id="UP000184420"/>
    </source>
</evidence>
<organism evidence="1 2">
    <name type="scientific">Chitinophaga jiangningensis</name>
    <dbReference type="NCBI Taxonomy" id="1419482"/>
    <lineage>
        <taxon>Bacteria</taxon>
        <taxon>Pseudomonadati</taxon>
        <taxon>Bacteroidota</taxon>
        <taxon>Chitinophagia</taxon>
        <taxon>Chitinophagales</taxon>
        <taxon>Chitinophagaceae</taxon>
        <taxon>Chitinophaga</taxon>
    </lineage>
</organism>
<gene>
    <name evidence="1" type="ORF">SAMN05444266_101521</name>
</gene>
<accession>A0A1M6W848</accession>